<sequence>MYPTTYVTSCVWADSVCHSFRVGFGAMPEVVRECTVGSFSAAQEASEGAVGESSRVDTAPKRAEASTSLPGDALAAAAARRFVRTALDQWAAGHSFADAGLTERVAADAVLLVSELVTNAVVHAGTDVGLHCRVESAPAAGADAGRGCHLVVEVTDRHAARAVGGAAPDPDDDAVLDGGDSGDGGDGSYGRTGRGLRLVAELAESWGVTYRRVSKTVWFRLVLDGSDRADDGLDLLPSARPSIVPQSRGAAAERADVRWTGQSAFSFLAETSDILAGQFDEEMVASLATQLLVPRLADWSAVWLRSEAAGGGMARARLAQVWHTKENRIEPLRRALEKDPPVLSDGQRGAVPWKWPGEPAAYGPGGATLACRLVAGGREVGLLLLGRVGLVGIPGEVAGLVEDFARRVAHAVLAARQYTRQATISQVLQRGLLPSGIARPPGLDTAIVYEPSDGAWAGGDFYDIFPAGDRRWCFALGDVCGNGPEAAVVTGLARPVLRLLAREGYAVGEVLGRLNRTLAEEAVEAVEAAAAAVSAAGVPVAGIGGGGKFLSLLCGELVPYPEAEGGGVRCTLASAGHPLPLILRPDGSVRAAAKPQMLLGVMEDVEYECESFDLAPGDTLLCVTDGVTERRSGSRLFDDGDGLSAVLATCAGLTAAGVAERVRRAVDEFAASPPDDDLAMLVLQAR</sequence>
<feature type="region of interest" description="Disordered" evidence="2">
    <location>
        <begin position="162"/>
        <end position="190"/>
    </location>
</feature>
<dbReference type="AlphaFoldDB" id="A0A6G4U7J8"/>
<dbReference type="GO" id="GO:0016791">
    <property type="term" value="F:phosphatase activity"/>
    <property type="evidence" value="ECO:0007669"/>
    <property type="project" value="TreeGrafter"/>
</dbReference>
<keyword evidence="5" id="KW-1185">Reference proteome</keyword>
<organism evidence="4 5">
    <name type="scientific">Streptomyces coryli</name>
    <dbReference type="NCBI Taxonomy" id="1128680"/>
    <lineage>
        <taxon>Bacteria</taxon>
        <taxon>Bacillati</taxon>
        <taxon>Actinomycetota</taxon>
        <taxon>Actinomycetes</taxon>
        <taxon>Kitasatosporales</taxon>
        <taxon>Streptomycetaceae</taxon>
        <taxon>Streptomyces</taxon>
    </lineage>
</organism>
<name>A0A6G4U7J8_9ACTN</name>
<dbReference type="PANTHER" id="PTHR43156">
    <property type="entry name" value="STAGE II SPORULATION PROTEIN E-RELATED"/>
    <property type="match status" value="1"/>
</dbReference>
<dbReference type="InterPro" id="IPR001932">
    <property type="entry name" value="PPM-type_phosphatase-like_dom"/>
</dbReference>
<dbReference type="Proteomes" id="UP000481583">
    <property type="component" value="Unassembled WGS sequence"/>
</dbReference>
<dbReference type="Gene3D" id="3.30.565.10">
    <property type="entry name" value="Histidine kinase-like ATPase, C-terminal domain"/>
    <property type="match status" value="1"/>
</dbReference>
<proteinExistence type="predicted"/>
<dbReference type="InterPro" id="IPR036457">
    <property type="entry name" value="PPM-type-like_dom_sf"/>
</dbReference>
<dbReference type="InterPro" id="IPR036890">
    <property type="entry name" value="HATPase_C_sf"/>
</dbReference>
<evidence type="ECO:0000256" key="2">
    <source>
        <dbReference type="SAM" id="MobiDB-lite"/>
    </source>
</evidence>
<dbReference type="InterPro" id="IPR052016">
    <property type="entry name" value="Bact_Sigma-Reg"/>
</dbReference>
<feature type="compositionally biased region" description="Gly residues" evidence="2">
    <location>
        <begin position="179"/>
        <end position="190"/>
    </location>
</feature>
<keyword evidence="1" id="KW-0378">Hydrolase</keyword>
<reference evidence="4 5" key="1">
    <citation type="submission" date="2020-02" db="EMBL/GenBank/DDBJ databases">
        <title>Whole-genome analyses of novel actinobacteria.</title>
        <authorList>
            <person name="Sahin N."/>
        </authorList>
    </citation>
    <scope>NUCLEOTIDE SEQUENCE [LARGE SCALE GENOMIC DNA]</scope>
    <source>
        <strain evidence="4 5">A7024</strain>
    </source>
</reference>
<dbReference type="CDD" id="cd16936">
    <property type="entry name" value="HATPase_RsbW-like"/>
    <property type="match status" value="1"/>
</dbReference>
<protein>
    <submittedName>
        <fullName evidence="4">SpoIIE family protein phosphatase</fullName>
    </submittedName>
</protein>
<evidence type="ECO:0000259" key="3">
    <source>
        <dbReference type="SMART" id="SM00331"/>
    </source>
</evidence>
<dbReference type="EMBL" id="JAAKZV010000156">
    <property type="protein sequence ID" value="NGN67686.1"/>
    <property type="molecule type" value="Genomic_DNA"/>
</dbReference>
<dbReference type="InterPro" id="IPR003594">
    <property type="entry name" value="HATPase_dom"/>
</dbReference>
<dbReference type="PANTHER" id="PTHR43156:SF2">
    <property type="entry name" value="STAGE II SPORULATION PROTEIN E"/>
    <property type="match status" value="1"/>
</dbReference>
<evidence type="ECO:0000256" key="1">
    <source>
        <dbReference type="ARBA" id="ARBA00022801"/>
    </source>
</evidence>
<dbReference type="SUPFAM" id="SSF81606">
    <property type="entry name" value="PP2C-like"/>
    <property type="match status" value="1"/>
</dbReference>
<evidence type="ECO:0000313" key="4">
    <source>
        <dbReference type="EMBL" id="NGN67686.1"/>
    </source>
</evidence>
<dbReference type="Pfam" id="PF13581">
    <property type="entry name" value="HATPase_c_2"/>
    <property type="match status" value="1"/>
</dbReference>
<dbReference type="Gene3D" id="3.60.40.10">
    <property type="entry name" value="PPM-type phosphatase domain"/>
    <property type="match status" value="1"/>
</dbReference>
<dbReference type="Pfam" id="PF07228">
    <property type="entry name" value="SpoIIE"/>
    <property type="match status" value="1"/>
</dbReference>
<dbReference type="SMART" id="SM00331">
    <property type="entry name" value="PP2C_SIG"/>
    <property type="match status" value="1"/>
</dbReference>
<comment type="caution">
    <text evidence="4">The sequence shown here is derived from an EMBL/GenBank/DDBJ whole genome shotgun (WGS) entry which is preliminary data.</text>
</comment>
<feature type="domain" description="PPM-type phosphatase" evidence="3">
    <location>
        <begin position="443"/>
        <end position="685"/>
    </location>
</feature>
<gene>
    <name evidence="4" type="ORF">G5C51_27770</name>
</gene>
<accession>A0A6G4U7J8</accession>
<evidence type="ECO:0000313" key="5">
    <source>
        <dbReference type="Proteomes" id="UP000481583"/>
    </source>
</evidence>